<keyword evidence="1" id="KW-0238">DNA-binding</keyword>
<dbReference type="InterPro" id="IPR015422">
    <property type="entry name" value="PyrdxlP-dep_Trfase_small"/>
</dbReference>
<dbReference type="PANTHER" id="PTHR43799:SF1">
    <property type="entry name" value="ASPARTATE AMINOTRANSFERASE"/>
    <property type="match status" value="1"/>
</dbReference>
<comment type="caution">
    <text evidence="1">The sequence shown here is derived from an EMBL/GenBank/DDBJ whole genome shotgun (WGS) entry which is preliminary data.</text>
</comment>
<dbReference type="InterPro" id="IPR015421">
    <property type="entry name" value="PyrdxlP-dep_Trfase_major"/>
</dbReference>
<dbReference type="Gene3D" id="3.90.1150.10">
    <property type="entry name" value="Aspartate Aminotransferase, domain 1"/>
    <property type="match status" value="1"/>
</dbReference>
<dbReference type="Proteomes" id="UP001646157">
    <property type="component" value="Unassembled WGS sequence"/>
</dbReference>
<sequence>MAASEENITFIKKQLAIQTIGPDKINQLRHVRFFKDLENITLHMKKHAQFIKPKFDMVLNVLNSQLGDYEITSWSKPNGGYFISLNTLDGCATEVVKLASQLGVTFTKAGAAFPYGKDPRDRNIRIAPTFPTLKELKTAIEVLCLCIKLVSINKVLHEK</sequence>
<dbReference type="EMBL" id="JAFBDZ010000005">
    <property type="protein sequence ID" value="MBM7587631.1"/>
    <property type="molecule type" value="Genomic_DNA"/>
</dbReference>
<name>A0ABS2NIF1_9BACI</name>
<dbReference type="InterPro" id="IPR024551">
    <property type="entry name" value="AspAT_Ic"/>
</dbReference>
<gene>
    <name evidence="1" type="ORF">JOC86_004205</name>
</gene>
<protein>
    <submittedName>
        <fullName evidence="1">DNA-binding transcriptional MocR family regulator</fullName>
    </submittedName>
</protein>
<keyword evidence="2" id="KW-1185">Reference proteome</keyword>
<dbReference type="Gene3D" id="3.40.640.10">
    <property type="entry name" value="Type I PLP-dependent aspartate aminotransferase-like (Major domain)"/>
    <property type="match status" value="1"/>
</dbReference>
<evidence type="ECO:0000313" key="2">
    <source>
        <dbReference type="Proteomes" id="UP001646157"/>
    </source>
</evidence>
<dbReference type="Pfam" id="PF12897">
    <property type="entry name" value="Asp_aminotransf"/>
    <property type="match status" value="1"/>
</dbReference>
<proteinExistence type="predicted"/>
<dbReference type="InterPro" id="IPR015424">
    <property type="entry name" value="PyrdxlP-dep_Trfase"/>
</dbReference>
<dbReference type="PANTHER" id="PTHR43799">
    <property type="entry name" value="AMINOTRANSFERASE, PUTATIVE-RELATED"/>
    <property type="match status" value="1"/>
</dbReference>
<dbReference type="GO" id="GO:0003677">
    <property type="term" value="F:DNA binding"/>
    <property type="evidence" value="ECO:0007669"/>
    <property type="project" value="UniProtKB-KW"/>
</dbReference>
<organism evidence="1 2">
    <name type="scientific">Rossellomorea pakistanensis</name>
    <dbReference type="NCBI Taxonomy" id="992288"/>
    <lineage>
        <taxon>Bacteria</taxon>
        <taxon>Bacillati</taxon>
        <taxon>Bacillota</taxon>
        <taxon>Bacilli</taxon>
        <taxon>Bacillales</taxon>
        <taxon>Bacillaceae</taxon>
        <taxon>Rossellomorea</taxon>
    </lineage>
</organism>
<evidence type="ECO:0000313" key="1">
    <source>
        <dbReference type="EMBL" id="MBM7587631.1"/>
    </source>
</evidence>
<reference evidence="1 2" key="1">
    <citation type="submission" date="2021-01" db="EMBL/GenBank/DDBJ databases">
        <title>Genomic Encyclopedia of Type Strains, Phase IV (KMG-IV): sequencing the most valuable type-strain genomes for metagenomic binning, comparative biology and taxonomic classification.</title>
        <authorList>
            <person name="Goeker M."/>
        </authorList>
    </citation>
    <scope>NUCLEOTIDE SEQUENCE [LARGE SCALE GENOMIC DNA]</scope>
    <source>
        <strain evidence="1 2">DSM 24834</strain>
    </source>
</reference>
<dbReference type="SUPFAM" id="SSF53383">
    <property type="entry name" value="PLP-dependent transferases"/>
    <property type="match status" value="1"/>
</dbReference>
<accession>A0ABS2NIF1</accession>